<dbReference type="SUPFAM" id="SSF51735">
    <property type="entry name" value="NAD(P)-binding Rossmann-fold domains"/>
    <property type="match status" value="1"/>
</dbReference>
<comment type="caution">
    <text evidence="2">The sequence shown here is derived from an EMBL/GenBank/DDBJ whole genome shotgun (WGS) entry which is preliminary data.</text>
</comment>
<dbReference type="AlphaFoldDB" id="A0A165B1G9"/>
<dbReference type="InterPro" id="IPR011032">
    <property type="entry name" value="GroES-like_sf"/>
</dbReference>
<sequence length="314" mass="33182">MKTIAINQYGSADEFTMVDMPTTEPQADEVQVAIHAFSLNPMDIAGRMGALSSPFTDLWAFPLVLGWDFAGVITKMGKAVTGFNIGDAVFGSAAPAHAANNGTYGEFITVNTKELAHLPAGLSFDQAAALPIAGLTAYYGMKHNLKLQSGQKILVQGGAGGVGLFAIQIAKAFGAYVATTASANHRDLLTRLGADEVIDYHETDPAAVLHDYDAVFDTVGDIDTGLKVLKADGQLATIAGQPTDEQQHDQQKKVAFQFTQGSSQDLADLAQLVVSGQVKLTVATLPFSVANVIKGHRSIESRHTTGKIVIHVTD</sequence>
<dbReference type="Gene3D" id="3.40.50.720">
    <property type="entry name" value="NAD(P)-binding Rossmann-like Domain"/>
    <property type="match status" value="1"/>
</dbReference>
<protein>
    <submittedName>
        <fullName evidence="2">NADPH:quinone reductase</fullName>
        <ecNumber evidence="2">1.6.5.5</ecNumber>
    </submittedName>
</protein>
<dbReference type="GO" id="GO:0003960">
    <property type="term" value="F:quinone reductase (NADPH) activity"/>
    <property type="evidence" value="ECO:0007669"/>
    <property type="project" value="UniProtKB-EC"/>
</dbReference>
<dbReference type="Pfam" id="PF13602">
    <property type="entry name" value="ADH_zinc_N_2"/>
    <property type="match status" value="1"/>
</dbReference>
<dbReference type="GO" id="GO:0008270">
    <property type="term" value="F:zinc ion binding"/>
    <property type="evidence" value="ECO:0007669"/>
    <property type="project" value="InterPro"/>
</dbReference>
<dbReference type="SUPFAM" id="SSF50129">
    <property type="entry name" value="GroES-like"/>
    <property type="match status" value="1"/>
</dbReference>
<reference evidence="2 3" key="1">
    <citation type="submission" date="2016-08" db="EMBL/GenBank/DDBJ databases">
        <title>Genome sequencing of Lactobacillus plantarum JSA22, isolated from fermented soybean paste.</title>
        <authorList>
            <person name="Choi H.S."/>
        </authorList>
    </citation>
    <scope>NUCLEOTIDE SEQUENCE [LARGE SCALE GENOMIC DNA]</scope>
    <source>
        <strain evidence="2 3">JSA22</strain>
    </source>
</reference>
<dbReference type="PANTHER" id="PTHR11695">
    <property type="entry name" value="ALCOHOL DEHYDROGENASE RELATED"/>
    <property type="match status" value="1"/>
</dbReference>
<dbReference type="OMA" id="VRHIARP"/>
<organism evidence="2 3">
    <name type="scientific">Lactiplantibacillus plantarum</name>
    <name type="common">Lactobacillus plantarum</name>
    <dbReference type="NCBI Taxonomy" id="1590"/>
    <lineage>
        <taxon>Bacteria</taxon>
        <taxon>Bacillati</taxon>
        <taxon>Bacillota</taxon>
        <taxon>Bacilli</taxon>
        <taxon>Lactobacillales</taxon>
        <taxon>Lactobacillaceae</taxon>
        <taxon>Lactiplantibacillus</taxon>
    </lineage>
</organism>
<name>A0A165B1G9_LACPN</name>
<dbReference type="PANTHER" id="PTHR11695:SF294">
    <property type="entry name" value="RETICULON-4-INTERACTING PROTEIN 1, MITOCHONDRIAL"/>
    <property type="match status" value="1"/>
</dbReference>
<dbReference type="Proteomes" id="UP000094892">
    <property type="component" value="Unassembled WGS sequence"/>
</dbReference>
<dbReference type="Gene3D" id="3.90.180.10">
    <property type="entry name" value="Medium-chain alcohol dehydrogenases, catalytic domain"/>
    <property type="match status" value="1"/>
</dbReference>
<dbReference type="PROSITE" id="PS01162">
    <property type="entry name" value="QOR_ZETA_CRYSTAL"/>
    <property type="match status" value="1"/>
</dbReference>
<dbReference type="SMR" id="A0A165B1G9"/>
<dbReference type="Pfam" id="PF08240">
    <property type="entry name" value="ADH_N"/>
    <property type="match status" value="1"/>
</dbReference>
<dbReference type="SMART" id="SM00829">
    <property type="entry name" value="PKS_ER"/>
    <property type="match status" value="1"/>
</dbReference>
<dbReference type="InterPro" id="IPR020843">
    <property type="entry name" value="ER"/>
</dbReference>
<accession>A0A165B1G9</accession>
<dbReference type="EMBL" id="MCOL01000001">
    <property type="protein sequence ID" value="ODO62422.1"/>
    <property type="molecule type" value="Genomic_DNA"/>
</dbReference>
<proteinExistence type="predicted"/>
<dbReference type="EC" id="1.6.5.5" evidence="2"/>
<dbReference type="InterPro" id="IPR002364">
    <property type="entry name" value="Quin_OxRdtase/zeta-crystal_CS"/>
</dbReference>
<evidence type="ECO:0000313" key="3">
    <source>
        <dbReference type="Proteomes" id="UP000094892"/>
    </source>
</evidence>
<dbReference type="InterPro" id="IPR013154">
    <property type="entry name" value="ADH-like_N"/>
</dbReference>
<dbReference type="InterPro" id="IPR050700">
    <property type="entry name" value="YIM1/Zinc_Alcohol_DH_Fams"/>
</dbReference>
<gene>
    <name evidence="2" type="ORF">LPJSA22_02436</name>
</gene>
<evidence type="ECO:0000256" key="1">
    <source>
        <dbReference type="ARBA" id="ARBA00023002"/>
    </source>
</evidence>
<dbReference type="PATRIC" id="fig|1590.150.peg.308"/>
<dbReference type="CDD" id="cd05289">
    <property type="entry name" value="MDR_like_2"/>
    <property type="match status" value="1"/>
</dbReference>
<dbReference type="RefSeq" id="WP_003645894.1">
    <property type="nucleotide sequence ID" value="NZ_AP018405.1"/>
</dbReference>
<evidence type="ECO:0000313" key="2">
    <source>
        <dbReference type="EMBL" id="ODO62422.1"/>
    </source>
</evidence>
<keyword evidence="1 2" id="KW-0560">Oxidoreductase</keyword>
<dbReference type="InterPro" id="IPR036291">
    <property type="entry name" value="NAD(P)-bd_dom_sf"/>
</dbReference>